<sequence length="196" mass="23535">MIAELSQKGLFYKRKITIHDTKLVVQPLKDGNEVSVPYEELKAFKENHTTQVKHIRIYFRVLYILMAASLLIRHFVDYLENLWIPFAIALVFLLAYQLMVEEKVWKIQLQKGTYIFINKKDPSEEVVNDFIDHLFAQRERYLRETYLFINKNMDYESQFYNLQWLKKINVISGDEFNKLLKELNILFNIEKKSIGF</sequence>
<keyword evidence="1" id="KW-0812">Transmembrane</keyword>
<dbReference type="OrthoDB" id="1252436at2"/>
<organism evidence="2 3">
    <name type="scientific">Flavobacterium subsaxonicum WB 4.1-42 = DSM 21790</name>
    <dbReference type="NCBI Taxonomy" id="1121898"/>
    <lineage>
        <taxon>Bacteria</taxon>
        <taxon>Pseudomonadati</taxon>
        <taxon>Bacteroidota</taxon>
        <taxon>Flavobacteriia</taxon>
        <taxon>Flavobacteriales</taxon>
        <taxon>Flavobacteriaceae</taxon>
        <taxon>Flavobacterium</taxon>
    </lineage>
</organism>
<evidence type="ECO:0000313" key="2">
    <source>
        <dbReference type="EMBL" id="KGO94981.1"/>
    </source>
</evidence>
<keyword evidence="3" id="KW-1185">Reference proteome</keyword>
<dbReference type="AlphaFoldDB" id="A0A0A2MTP1"/>
<proteinExistence type="predicted"/>
<keyword evidence="1" id="KW-0472">Membrane</keyword>
<accession>A0A0A2MTP1</accession>
<feature type="transmembrane region" description="Helical" evidence="1">
    <location>
        <begin position="82"/>
        <end position="100"/>
    </location>
</feature>
<dbReference type="Proteomes" id="UP000030111">
    <property type="component" value="Unassembled WGS sequence"/>
</dbReference>
<protein>
    <submittedName>
        <fullName evidence="2">Uncharacterized protein</fullName>
    </submittedName>
</protein>
<dbReference type="STRING" id="1121898.GCA_000422725_00950"/>
<dbReference type="RefSeq" id="WP_026992361.1">
    <property type="nucleotide sequence ID" value="NZ_JRLY01000001.1"/>
</dbReference>
<name>A0A0A2MTP1_9FLAO</name>
<comment type="caution">
    <text evidence="2">The sequence shown here is derived from an EMBL/GenBank/DDBJ whole genome shotgun (WGS) entry which is preliminary data.</text>
</comment>
<evidence type="ECO:0000256" key="1">
    <source>
        <dbReference type="SAM" id="Phobius"/>
    </source>
</evidence>
<keyword evidence="1" id="KW-1133">Transmembrane helix</keyword>
<dbReference type="eggNOG" id="ENOG5033G4S">
    <property type="taxonomic scope" value="Bacteria"/>
</dbReference>
<evidence type="ECO:0000313" key="3">
    <source>
        <dbReference type="Proteomes" id="UP000030111"/>
    </source>
</evidence>
<gene>
    <name evidence="2" type="ORF">Q766_02395</name>
</gene>
<dbReference type="EMBL" id="JRLY01000001">
    <property type="protein sequence ID" value="KGO94981.1"/>
    <property type="molecule type" value="Genomic_DNA"/>
</dbReference>
<reference evidence="2 3" key="1">
    <citation type="submission" date="2013-09" db="EMBL/GenBank/DDBJ databases">
        <authorList>
            <person name="Zeng Z."/>
            <person name="Chen C."/>
        </authorList>
    </citation>
    <scope>NUCLEOTIDE SEQUENCE [LARGE SCALE GENOMIC DNA]</scope>
    <source>
        <strain evidence="2 3">WB 4.1-42</strain>
    </source>
</reference>
<feature type="transmembrane region" description="Helical" evidence="1">
    <location>
        <begin position="57"/>
        <end position="76"/>
    </location>
</feature>